<comment type="caution">
    <text evidence="1">The sequence shown here is derived from an EMBL/GenBank/DDBJ whole genome shotgun (WGS) entry which is preliminary data.</text>
</comment>
<dbReference type="Pfam" id="PF06945">
    <property type="entry name" value="DUF1289"/>
    <property type="match status" value="1"/>
</dbReference>
<protein>
    <submittedName>
        <fullName evidence="1">DUF1289 domain-containing protein</fullName>
    </submittedName>
</protein>
<dbReference type="InterPro" id="IPR010710">
    <property type="entry name" value="DUF1289"/>
</dbReference>
<dbReference type="PANTHER" id="PTHR35175:SF2">
    <property type="entry name" value="DUF1289 DOMAIN-CONTAINING PROTEIN"/>
    <property type="match status" value="1"/>
</dbReference>
<dbReference type="AlphaFoldDB" id="A0A3S3VLL4"/>
<accession>A0A3S3VLL4</accession>
<dbReference type="RefSeq" id="WP_128490492.1">
    <property type="nucleotide sequence ID" value="NZ_JBHLXB010000032.1"/>
</dbReference>
<organism evidence="1 2">
    <name type="scientific">Falsigemmobacter intermedius</name>
    <dbReference type="NCBI Taxonomy" id="1553448"/>
    <lineage>
        <taxon>Bacteria</taxon>
        <taxon>Pseudomonadati</taxon>
        <taxon>Pseudomonadota</taxon>
        <taxon>Alphaproteobacteria</taxon>
        <taxon>Rhodobacterales</taxon>
        <taxon>Paracoccaceae</taxon>
        <taxon>Falsigemmobacter</taxon>
    </lineage>
</organism>
<sequence length="64" mass="7022">MDSPCINICSLRGDGLCSGCWRSLDEIAGWTQMTERERRRIMAELPGRAAADDKAVISYSTAEG</sequence>
<keyword evidence="2" id="KW-1185">Reference proteome</keyword>
<proteinExistence type="predicted"/>
<dbReference type="OrthoDB" id="9811423at2"/>
<dbReference type="Proteomes" id="UP000287168">
    <property type="component" value="Unassembled WGS sequence"/>
</dbReference>
<dbReference type="PANTHER" id="PTHR35175">
    <property type="entry name" value="DUF1289 DOMAIN-CONTAINING PROTEIN"/>
    <property type="match status" value="1"/>
</dbReference>
<name>A0A3S3VLL4_9RHOB</name>
<reference evidence="1 2" key="1">
    <citation type="journal article" date="2015" name="Int. J. Syst. Evol. Microbiol.">
        <title>Gemmobacter intermedius sp. nov., isolated from a white stork (Ciconia ciconia).</title>
        <authorList>
            <person name="Kampfer P."/>
            <person name="Jerzak L."/>
            <person name="Wilharm G."/>
            <person name="Golke J."/>
            <person name="Busse H.J."/>
            <person name="Glaeser S.P."/>
        </authorList>
    </citation>
    <scope>NUCLEOTIDE SEQUENCE [LARGE SCALE GENOMIC DNA]</scope>
    <source>
        <strain evidence="1 2">119/4</strain>
    </source>
</reference>
<dbReference type="EMBL" id="SBLC01000035">
    <property type="protein sequence ID" value="RWY38476.1"/>
    <property type="molecule type" value="Genomic_DNA"/>
</dbReference>
<evidence type="ECO:0000313" key="1">
    <source>
        <dbReference type="EMBL" id="RWY38476.1"/>
    </source>
</evidence>
<evidence type="ECO:0000313" key="2">
    <source>
        <dbReference type="Proteomes" id="UP000287168"/>
    </source>
</evidence>
<gene>
    <name evidence="1" type="ORF">EP867_16080</name>
</gene>